<dbReference type="HOGENOM" id="CLU_1293433_0_0_4"/>
<keyword evidence="1" id="KW-0614">Plasmid</keyword>
<sequence length="213" mass="23794">MANRLQSREQAAQLIRKGLRPEDISRWPQIALPQFMLDDIVDQELECQGIRKGHRSYPARRQGLLVELGQPAATVAMDWGRIIARHDEADSPPSFSLVFVLKSLNAVAAADSARRLTSEFDAEAIQFAVGRVIEAKFADIERAGAELSEGGNVGEFLKFDVLDTRRVNYRELCESLADFVEHYDIPGMLNDEAVVVHGSEESARRYVRPGWAA</sequence>
<proteinExistence type="predicted"/>
<gene>
    <name evidence="1" type="ordered locus">Rpic12D_5038</name>
</gene>
<organism evidence="1">
    <name type="scientific">Ralstonia pickettii (strain 12D)</name>
    <dbReference type="NCBI Taxonomy" id="428406"/>
    <lineage>
        <taxon>Bacteria</taxon>
        <taxon>Pseudomonadati</taxon>
        <taxon>Pseudomonadota</taxon>
        <taxon>Betaproteobacteria</taxon>
        <taxon>Burkholderiales</taxon>
        <taxon>Burkholderiaceae</taxon>
        <taxon>Ralstonia</taxon>
    </lineage>
</organism>
<evidence type="ECO:0000313" key="1">
    <source>
        <dbReference type="EMBL" id="ACS66272.1"/>
    </source>
</evidence>
<reference evidence="1" key="1">
    <citation type="submission" date="2009-06" db="EMBL/GenBank/DDBJ databases">
        <title>Complete sequence plasmid 1 of Ralstonia pickettii 12D.</title>
        <authorList>
            <consortium name="US DOE Joint Genome Institute"/>
            <person name="Lucas S."/>
            <person name="Copeland A."/>
            <person name="Lapidus A."/>
            <person name="Glavina del Rio T."/>
            <person name="Dalin E."/>
            <person name="Tice H."/>
            <person name="Bruce D."/>
            <person name="Goodwin L."/>
            <person name="Pitluck S."/>
            <person name="Sims D."/>
            <person name="Meincke L."/>
            <person name="Brettin T."/>
            <person name="Detter J.C."/>
            <person name="Han C."/>
            <person name="Larimer F."/>
            <person name="Land M."/>
            <person name="Hauser L."/>
            <person name="Kyrpides N."/>
            <person name="Ovchinnikova G."/>
            <person name="Marsh T."/>
            <person name="Richardson P."/>
        </authorList>
    </citation>
    <scope>NUCLEOTIDE SEQUENCE [LARGE SCALE GENOMIC DNA]</scope>
    <source>
        <plasmid evidence="1">12D</plasmid>
        <plasmid evidence="1">pRp12D01</plasmid>
    </source>
</reference>
<dbReference type="EMBL" id="CP001646">
    <property type="protein sequence ID" value="ACS66272.1"/>
    <property type="molecule type" value="Genomic_DNA"/>
</dbReference>
<protein>
    <submittedName>
        <fullName evidence="1">Uncharacterized protein</fullName>
    </submittedName>
</protein>
<geneLocation type="plasmid" evidence="1">
    <name>pRp12D01</name>
</geneLocation>
<dbReference type="AlphaFoldDB" id="C6BPZ8"/>
<name>C6BPZ8_RALP1</name>
<dbReference type="KEGG" id="rpf:Rpic12D_5038"/>
<accession>C6BPZ8</accession>